<feature type="domain" description="LIM zinc-binding" evidence="9">
    <location>
        <begin position="283"/>
        <end position="343"/>
    </location>
</feature>
<feature type="compositionally biased region" description="Polar residues" evidence="8">
    <location>
        <begin position="232"/>
        <end position="249"/>
    </location>
</feature>
<dbReference type="eggNOG" id="KOG1700">
    <property type="taxonomic scope" value="Eukaryota"/>
</dbReference>
<feature type="domain" description="LIM zinc-binding" evidence="9">
    <location>
        <begin position="8"/>
        <end position="69"/>
    </location>
</feature>
<dbReference type="GO" id="GO:0030036">
    <property type="term" value="P:actin cytoskeleton organization"/>
    <property type="evidence" value="ECO:0007669"/>
    <property type="project" value="TreeGrafter"/>
</dbReference>
<evidence type="ECO:0000256" key="3">
    <source>
        <dbReference type="ARBA" id="ARBA00022737"/>
    </source>
</evidence>
<dbReference type="FunFam" id="2.10.110.10:FF:000001">
    <property type="entry name" value="Cysteine and glycine-rich protein 1"/>
    <property type="match status" value="2"/>
</dbReference>
<comment type="subcellular location">
    <subcellularLocation>
        <location evidence="1">Nucleus</location>
    </subcellularLocation>
</comment>
<dbReference type="GO" id="GO:0046872">
    <property type="term" value="F:metal ion binding"/>
    <property type="evidence" value="ECO:0007669"/>
    <property type="project" value="UniProtKB-KW"/>
</dbReference>
<name>F8Q9U4_SERL3</name>
<keyword evidence="5 7" id="KW-0440">LIM domain</keyword>
<evidence type="ECO:0000256" key="5">
    <source>
        <dbReference type="ARBA" id="ARBA00023038"/>
    </source>
</evidence>
<evidence type="ECO:0000259" key="9">
    <source>
        <dbReference type="PROSITE" id="PS50023"/>
    </source>
</evidence>
<evidence type="ECO:0000256" key="6">
    <source>
        <dbReference type="ARBA" id="ARBA00023242"/>
    </source>
</evidence>
<dbReference type="OrthoDB" id="8062037at2759"/>
<gene>
    <name evidence="10" type="ORF">SERLA73DRAFT_96216</name>
</gene>
<dbReference type="InterPro" id="IPR001781">
    <property type="entry name" value="Znf_LIM"/>
</dbReference>
<feature type="region of interest" description="Disordered" evidence="8">
    <location>
        <begin position="232"/>
        <end position="256"/>
    </location>
</feature>
<evidence type="ECO:0000256" key="1">
    <source>
        <dbReference type="ARBA" id="ARBA00004123"/>
    </source>
</evidence>
<keyword evidence="3" id="KW-0677">Repeat</keyword>
<sequence length="356" mass="37846">MHPFGGTPICPRCNKAVYAAEQAMGPGRKLYHKPCLACKLCNKRLDSYTLLEHDQEPYCKSCHVKNFGTRDLRQANLPHREDNLGSPNSAPSPLPISPVKTSFSLSRPPRTSHSHPTQLLPTGSGRSAARSPPPVLRANSTLPSKYNKSPITTFDGSLPGEGNAHIGESAVQPSGSPVSPTFKGTPTHSGRGLGGLPRTVPFSPTKTEFGRTHVSTVSNGDKLEPSQISAVTLGRSSSSTSAMEQTPKTSPLKPTATGTRYGMALSGAIHSPSPSKQWGGTNPICPRCGKSVYFAEQMKAVGKTWHKGCLRCTECNTSLDSTKLTEKDGDPFCHRCYSKLHGPQGSGYALLGKAGG</sequence>
<evidence type="ECO:0000313" key="10">
    <source>
        <dbReference type="EMBL" id="EGN94849.1"/>
    </source>
</evidence>
<feature type="compositionally biased region" description="Polar residues" evidence="8">
    <location>
        <begin position="171"/>
        <end position="188"/>
    </location>
</feature>
<dbReference type="PROSITE" id="PS50023">
    <property type="entry name" value="LIM_DOMAIN_2"/>
    <property type="match status" value="2"/>
</dbReference>
<dbReference type="Pfam" id="PF00412">
    <property type="entry name" value="LIM"/>
    <property type="match status" value="2"/>
</dbReference>
<dbReference type="PANTHER" id="PTHR24215:SF35">
    <property type="entry name" value="MUSCLE LIM PROTEIN MLP84B"/>
    <property type="match status" value="1"/>
</dbReference>
<dbReference type="GO" id="GO:0030695">
    <property type="term" value="F:GTPase regulator activity"/>
    <property type="evidence" value="ECO:0007669"/>
    <property type="project" value="UniProtKB-ARBA"/>
</dbReference>
<dbReference type="Gene3D" id="2.10.110.10">
    <property type="entry name" value="Cysteine Rich Protein"/>
    <property type="match status" value="2"/>
</dbReference>
<reference evidence="11" key="1">
    <citation type="journal article" date="2011" name="Science">
        <title>The plant cell wall-decomposing machinery underlies the functional diversity of forest fungi.</title>
        <authorList>
            <person name="Eastwood D.C."/>
            <person name="Floudas D."/>
            <person name="Binder M."/>
            <person name="Majcherczyk A."/>
            <person name="Schneider P."/>
            <person name="Aerts A."/>
            <person name="Asiegbu F.O."/>
            <person name="Baker S.E."/>
            <person name="Barry K."/>
            <person name="Bendiksby M."/>
            <person name="Blumentritt M."/>
            <person name="Coutinho P.M."/>
            <person name="Cullen D."/>
            <person name="de Vries R.P."/>
            <person name="Gathman A."/>
            <person name="Goodell B."/>
            <person name="Henrissat B."/>
            <person name="Ihrmark K."/>
            <person name="Kauserud H."/>
            <person name="Kohler A."/>
            <person name="LaButti K."/>
            <person name="Lapidus A."/>
            <person name="Lavin J.L."/>
            <person name="Lee Y.-H."/>
            <person name="Lindquist E."/>
            <person name="Lilly W."/>
            <person name="Lucas S."/>
            <person name="Morin E."/>
            <person name="Murat C."/>
            <person name="Oguiza J.A."/>
            <person name="Park J."/>
            <person name="Pisabarro A.G."/>
            <person name="Riley R."/>
            <person name="Rosling A."/>
            <person name="Salamov A."/>
            <person name="Schmidt O."/>
            <person name="Schmutz J."/>
            <person name="Skrede I."/>
            <person name="Stenlid J."/>
            <person name="Wiebenga A."/>
            <person name="Xie X."/>
            <person name="Kuees U."/>
            <person name="Hibbett D.S."/>
            <person name="Hoffmeister D."/>
            <person name="Hoegberg N."/>
            <person name="Martin F."/>
            <person name="Grigoriev I.V."/>
            <person name="Watkinson S.C."/>
        </authorList>
    </citation>
    <scope>NUCLEOTIDE SEQUENCE [LARGE SCALE GENOMIC DNA]</scope>
    <source>
        <strain evidence="11">strain S7.3</strain>
    </source>
</reference>
<evidence type="ECO:0000256" key="2">
    <source>
        <dbReference type="ARBA" id="ARBA00022723"/>
    </source>
</evidence>
<keyword evidence="2 7" id="KW-0479">Metal-binding</keyword>
<protein>
    <recommendedName>
        <fullName evidence="9">LIM zinc-binding domain-containing protein</fullName>
    </recommendedName>
</protein>
<dbReference type="AlphaFoldDB" id="F8Q9U4"/>
<evidence type="ECO:0000256" key="7">
    <source>
        <dbReference type="PROSITE-ProRule" id="PRU00125"/>
    </source>
</evidence>
<dbReference type="EMBL" id="GL945487">
    <property type="protein sequence ID" value="EGN94849.1"/>
    <property type="molecule type" value="Genomic_DNA"/>
</dbReference>
<evidence type="ECO:0000313" key="11">
    <source>
        <dbReference type="Proteomes" id="UP000008063"/>
    </source>
</evidence>
<keyword evidence="11" id="KW-1185">Reference proteome</keyword>
<dbReference type="OMA" id="ESPKCPR"/>
<keyword evidence="4 7" id="KW-0862">Zinc</keyword>
<proteinExistence type="predicted"/>
<dbReference type="STRING" id="936435.F8Q9U4"/>
<dbReference type="PROSITE" id="PS00478">
    <property type="entry name" value="LIM_DOMAIN_1"/>
    <property type="match status" value="2"/>
</dbReference>
<dbReference type="GO" id="GO:0005737">
    <property type="term" value="C:cytoplasm"/>
    <property type="evidence" value="ECO:0007669"/>
    <property type="project" value="TreeGrafter"/>
</dbReference>
<dbReference type="HOGENOM" id="CLU_054591_0_0_1"/>
<evidence type="ECO:0000256" key="4">
    <source>
        <dbReference type="ARBA" id="ARBA00022833"/>
    </source>
</evidence>
<dbReference type="InParanoid" id="F8Q9U4"/>
<evidence type="ECO:0000256" key="8">
    <source>
        <dbReference type="SAM" id="MobiDB-lite"/>
    </source>
</evidence>
<dbReference type="SUPFAM" id="SSF57716">
    <property type="entry name" value="Glucocorticoid receptor-like (DNA-binding domain)"/>
    <property type="match status" value="4"/>
</dbReference>
<feature type="compositionally biased region" description="Polar residues" evidence="8">
    <location>
        <begin position="138"/>
        <end position="155"/>
    </location>
</feature>
<accession>F8Q9U4</accession>
<feature type="compositionally biased region" description="Polar residues" evidence="8">
    <location>
        <begin position="99"/>
        <end position="125"/>
    </location>
</feature>
<dbReference type="PANTHER" id="PTHR24215">
    <property type="entry name" value="RHO-GTPASE-ACTIVATING PROTEIN LRG1"/>
    <property type="match status" value="1"/>
</dbReference>
<dbReference type="GO" id="GO:0005634">
    <property type="term" value="C:nucleus"/>
    <property type="evidence" value="ECO:0007669"/>
    <property type="project" value="UniProtKB-SubCell"/>
</dbReference>
<dbReference type="CDD" id="cd09326">
    <property type="entry name" value="LIM_CRP_like"/>
    <property type="match status" value="2"/>
</dbReference>
<dbReference type="SMART" id="SM00132">
    <property type="entry name" value="LIM"/>
    <property type="match status" value="2"/>
</dbReference>
<feature type="region of interest" description="Disordered" evidence="8">
    <location>
        <begin position="78"/>
        <end position="208"/>
    </location>
</feature>
<organism evidence="11">
    <name type="scientific">Serpula lacrymans var. lacrymans (strain S7.3)</name>
    <name type="common">Dry rot fungus</name>
    <dbReference type="NCBI Taxonomy" id="936435"/>
    <lineage>
        <taxon>Eukaryota</taxon>
        <taxon>Fungi</taxon>
        <taxon>Dikarya</taxon>
        <taxon>Basidiomycota</taxon>
        <taxon>Agaricomycotina</taxon>
        <taxon>Agaricomycetes</taxon>
        <taxon>Agaricomycetidae</taxon>
        <taxon>Boletales</taxon>
        <taxon>Coniophorineae</taxon>
        <taxon>Serpulaceae</taxon>
        <taxon>Serpula</taxon>
    </lineage>
</organism>
<keyword evidence="6" id="KW-0539">Nucleus</keyword>
<dbReference type="Proteomes" id="UP000008063">
    <property type="component" value="Unassembled WGS sequence"/>
</dbReference>